<dbReference type="GO" id="GO:0050918">
    <property type="term" value="P:positive chemotaxis"/>
    <property type="evidence" value="ECO:0007669"/>
    <property type="project" value="TreeGrafter"/>
</dbReference>
<evidence type="ECO:0000259" key="3">
    <source>
        <dbReference type="Pfam" id="PF01052"/>
    </source>
</evidence>
<feature type="compositionally biased region" description="Polar residues" evidence="2">
    <location>
        <begin position="267"/>
        <end position="286"/>
    </location>
</feature>
<evidence type="ECO:0000256" key="1">
    <source>
        <dbReference type="ARBA" id="ARBA00009226"/>
    </source>
</evidence>
<organism evidence="4 5">
    <name type="scientific">Litchfieldella anticariensis (strain DSM 16096 / CECT 5854 / CIP 108499 / LMG 22089 / FP35)</name>
    <name type="common">Halomonas anticariensis</name>
    <dbReference type="NCBI Taxonomy" id="1121939"/>
    <lineage>
        <taxon>Bacteria</taxon>
        <taxon>Pseudomonadati</taxon>
        <taxon>Pseudomonadota</taxon>
        <taxon>Gammaproteobacteria</taxon>
        <taxon>Oceanospirillales</taxon>
        <taxon>Halomonadaceae</taxon>
        <taxon>Litchfieldella</taxon>
    </lineage>
</organism>
<proteinExistence type="inferred from homology"/>
<dbReference type="GO" id="GO:0003774">
    <property type="term" value="F:cytoskeletal motor activity"/>
    <property type="evidence" value="ECO:0007669"/>
    <property type="project" value="InterPro"/>
</dbReference>
<dbReference type="InterPro" id="IPR013385">
    <property type="entry name" value="T3SS_SpaO/YscQ/SpaO"/>
</dbReference>
<dbReference type="SUPFAM" id="SSF101801">
    <property type="entry name" value="Surface presentation of antigens (SPOA)"/>
    <property type="match status" value="2"/>
</dbReference>
<accession>S2KFW9</accession>
<evidence type="ECO:0000256" key="2">
    <source>
        <dbReference type="SAM" id="MobiDB-lite"/>
    </source>
</evidence>
<dbReference type="Proteomes" id="UP000014463">
    <property type="component" value="Unassembled WGS sequence"/>
</dbReference>
<evidence type="ECO:0000313" key="5">
    <source>
        <dbReference type="Proteomes" id="UP000014463"/>
    </source>
</evidence>
<dbReference type="Gene3D" id="2.30.330.10">
    <property type="entry name" value="SpoA-like"/>
    <property type="match status" value="2"/>
</dbReference>
<dbReference type="NCBIfam" id="TIGR02551">
    <property type="entry name" value="SpaO_YscQ"/>
    <property type="match status" value="1"/>
</dbReference>
<dbReference type="GO" id="GO:0071978">
    <property type="term" value="P:bacterial-type flagellum-dependent swarming motility"/>
    <property type="evidence" value="ECO:0007669"/>
    <property type="project" value="TreeGrafter"/>
</dbReference>
<dbReference type="GO" id="GO:0009425">
    <property type="term" value="C:bacterial-type flagellum basal body"/>
    <property type="evidence" value="ECO:0007669"/>
    <property type="project" value="InterPro"/>
</dbReference>
<dbReference type="PRINTS" id="PR00956">
    <property type="entry name" value="FLGMOTORFLIN"/>
</dbReference>
<dbReference type="eggNOG" id="COG1886">
    <property type="taxonomic scope" value="Bacteria"/>
</dbReference>
<dbReference type="PATRIC" id="fig|1121939.11.peg.3889"/>
<reference evidence="4 5" key="1">
    <citation type="journal article" date="2013" name="Genome Announc.">
        <title>Draft genome sequence of the moderately halophilic gammaproteobacterium Halomonas anticariensis FP35.</title>
        <authorList>
            <person name="Tahrioui A."/>
            <person name="Quesada E."/>
            <person name="Llamas I."/>
        </authorList>
    </citation>
    <scope>NUCLEOTIDE SEQUENCE [LARGE SCALE GENOMIC DNA]</scope>
    <source>
        <strain evidence="5">DSM 16096 / CECT 5854 / LMG 22089 / FP35</strain>
    </source>
</reference>
<dbReference type="Pfam" id="PF01052">
    <property type="entry name" value="FliMN_C"/>
    <property type="match status" value="1"/>
</dbReference>
<dbReference type="PANTHER" id="PTHR30034:SF6">
    <property type="entry name" value="YOP PROTEINS TRANSLOCATION PROTEIN Q"/>
    <property type="match status" value="1"/>
</dbReference>
<dbReference type="AlphaFoldDB" id="S2KFW9"/>
<name>S2KFW9_LITA3</name>
<protein>
    <recommendedName>
        <fullName evidence="3">Flagellar motor switch protein FliN-like C-terminal domain-containing protein</fullName>
    </recommendedName>
</protein>
<gene>
    <name evidence="4" type="ORF">L861_13550</name>
</gene>
<dbReference type="STRING" id="1121939.L861_13550"/>
<dbReference type="InterPro" id="IPR001543">
    <property type="entry name" value="FliN-like_C"/>
</dbReference>
<comment type="caution">
    <text evidence="4">The sequence shown here is derived from an EMBL/GenBank/DDBJ whole genome shotgun (WGS) entry which is preliminary data.</text>
</comment>
<comment type="similarity">
    <text evidence="1">Belongs to the FliN/MopA/SpaO family.</text>
</comment>
<feature type="region of interest" description="Disordered" evidence="2">
    <location>
        <begin position="265"/>
        <end position="289"/>
    </location>
</feature>
<keyword evidence="5" id="KW-1185">Reference proteome</keyword>
<sequence length="365" mass="39881">MAGIELSVGNENHATQVKTAGLTSPQLTRIAPEIVTTLNALNRPRAPLVLSLGDHTFSCHRHYDVSPISQPLTFGLTIGEEPATLEISQDALAVLTEHLALRRPLEMCPPELRALWLEYALLEWIEPLEAQLSRSLRLHGDSTTATDSLPIRLPLRLETGGKSYALSLSLTDTTAQALLPLLDTHCPPTPKYCPAVSWPLQWIAGHQDLSLAELRHLAPGDVVMLDKPAQGMAVVIGGWLLADVDFHHDGVRLLSPPYVHTRGDFNMAQSSSDANANRNTSKTARSSMDDAQLDRLPVRLVCEFGRLELSLGELRELDQGSVLPLSRPMEEAVDIVVNGRRMGRGRLVEIGDGLGVQIVRLATDE</sequence>
<dbReference type="PANTHER" id="PTHR30034">
    <property type="entry name" value="FLAGELLAR MOTOR SWITCH PROTEIN FLIM"/>
    <property type="match status" value="1"/>
</dbReference>
<evidence type="ECO:0000313" key="4">
    <source>
        <dbReference type="EMBL" id="EPC00810.1"/>
    </source>
</evidence>
<dbReference type="InterPro" id="IPR036429">
    <property type="entry name" value="SpoA-like_sf"/>
</dbReference>
<feature type="domain" description="Flagellar motor switch protein FliN-like C-terminal" evidence="3">
    <location>
        <begin position="292"/>
        <end position="361"/>
    </location>
</feature>
<dbReference type="GO" id="GO:0030254">
    <property type="term" value="P:protein secretion by the type III secretion system"/>
    <property type="evidence" value="ECO:0007669"/>
    <property type="project" value="InterPro"/>
</dbReference>
<dbReference type="OrthoDB" id="182173at2"/>
<dbReference type="RefSeq" id="WP_016418401.1">
    <property type="nucleotide sequence ID" value="NZ_AUAB01000005.1"/>
</dbReference>
<dbReference type="EMBL" id="ASTJ01000039">
    <property type="protein sequence ID" value="EPC00810.1"/>
    <property type="molecule type" value="Genomic_DNA"/>
</dbReference>
<dbReference type="InterPro" id="IPR001172">
    <property type="entry name" value="FliN_T3SS_HrcQb"/>
</dbReference>